<dbReference type="Proteomes" id="UP001251524">
    <property type="component" value="Unassembled WGS sequence"/>
</dbReference>
<dbReference type="SUPFAM" id="SSF52151">
    <property type="entry name" value="FabD/lysophospholipase-like"/>
    <property type="match status" value="1"/>
</dbReference>
<dbReference type="PROSITE" id="PS51635">
    <property type="entry name" value="PNPLA"/>
    <property type="match status" value="1"/>
</dbReference>
<reference evidence="6 7" key="1">
    <citation type="submission" date="2023-07" db="EMBL/GenBank/DDBJ databases">
        <title>Sorghum-associated microbial communities from plants grown in Nebraska, USA.</title>
        <authorList>
            <person name="Schachtman D."/>
        </authorList>
    </citation>
    <scope>NUCLEOTIDE SEQUENCE [LARGE SCALE GENOMIC DNA]</scope>
    <source>
        <strain evidence="6 7">BE198</strain>
    </source>
</reference>
<accession>A0ABU1WFP2</accession>
<feature type="domain" description="PNPLA" evidence="5">
    <location>
        <begin position="11"/>
        <end position="420"/>
    </location>
</feature>
<feature type="transmembrane region" description="Helical" evidence="4">
    <location>
        <begin position="128"/>
        <end position="157"/>
    </location>
</feature>
<keyword evidence="7" id="KW-1185">Reference proteome</keyword>
<feature type="active site" description="Nucleophile" evidence="2">
    <location>
        <position position="43"/>
    </location>
</feature>
<dbReference type="EMBL" id="JAVDVY010000004">
    <property type="protein sequence ID" value="MDR7136224.1"/>
    <property type="molecule type" value="Genomic_DNA"/>
</dbReference>
<gene>
    <name evidence="6" type="ORF">J2X06_003450</name>
</gene>
<keyword evidence="4" id="KW-0812">Transmembrane</keyword>
<dbReference type="RefSeq" id="WP_310064535.1">
    <property type="nucleotide sequence ID" value="NZ_JAVDVY010000004.1"/>
</dbReference>
<comment type="caution">
    <text evidence="2">Lacks conserved residue(s) required for the propagation of feature annotation.</text>
</comment>
<keyword evidence="1 2" id="KW-0443">Lipid metabolism</keyword>
<evidence type="ECO:0000313" key="6">
    <source>
        <dbReference type="EMBL" id="MDR7136224.1"/>
    </source>
</evidence>
<keyword evidence="4" id="KW-0472">Membrane</keyword>
<evidence type="ECO:0000256" key="1">
    <source>
        <dbReference type="ARBA" id="ARBA00023098"/>
    </source>
</evidence>
<feature type="short sequence motif" description="DGA/G" evidence="2">
    <location>
        <begin position="407"/>
        <end position="409"/>
    </location>
</feature>
<comment type="caution">
    <text evidence="6">The sequence shown here is derived from an EMBL/GenBank/DDBJ whole genome shotgun (WGS) entry which is preliminary data.</text>
</comment>
<feature type="region of interest" description="Disordered" evidence="3">
    <location>
        <begin position="357"/>
        <end position="381"/>
    </location>
</feature>
<protein>
    <recommendedName>
        <fullName evidence="5">PNPLA domain-containing protein</fullName>
    </recommendedName>
</protein>
<feature type="short sequence motif" description="GXSXG" evidence="2">
    <location>
        <begin position="41"/>
        <end position="45"/>
    </location>
</feature>
<dbReference type="Gene3D" id="3.40.1090.10">
    <property type="entry name" value="Cytosolic phospholipase A2 catalytic domain"/>
    <property type="match status" value="2"/>
</dbReference>
<evidence type="ECO:0000256" key="2">
    <source>
        <dbReference type="PROSITE-ProRule" id="PRU01161"/>
    </source>
</evidence>
<keyword evidence="2" id="KW-0442">Lipid degradation</keyword>
<evidence type="ECO:0000256" key="4">
    <source>
        <dbReference type="SAM" id="Phobius"/>
    </source>
</evidence>
<sequence>MTGQPAKYCDLVMKGGLTSGIVYPNAVLALAKEYRFKNIGGTSAGAIAAAVSAAAAMGDRAKAAGDRTGDRMPQHDANKMGFEGLAAVSSKLSSQGFIYGLFQPAKGARNAYRLIVILAGNNGALRKLLALLVAVVAIAPIETLLILAAFLGIGYWAADRQGVWAALAPALLCAYAGGALFSALRVARVARKNLLGLCTGLSPHPAPAPEPGTAPSRRQPKPALTQWLHGVLQELSGKPMAEPLTFADLHAAQRYDGEPKTKHAISLQVITTGVSHREPRTLPFNDANFWFLREEFDLLFPKSVVDWMVKQGGDSIEVAGKTFHPLPAGENLPVLVGMRMSLSFPLIISAVPLHEPAARSRKPRTEEPATQESGLAEKNVAESTEALATGGEATSTITAFRTCWFSDGGIASNFPIHLFDAALPLWPTFAINLVYPKTDDSDRPLPQVARTGEQQEIEDAVFLPTENNQGWQRTYQSITHPIAAKEVSGFLFAIIATMQNWRDLLQSRAPGQRDRIVHVSLHGDEGGMNLDMPQNVLTRISKKGTAAGTRFQAFSFENHYWVRWRNLASAYQRYTMEMAEGADCKPRIPAYAAAYATASSGSMPPSYRFSSQAKRDGAADLLGGLTEQGREWKDELRPDLTDGAPRPLPQMKITPTF</sequence>
<feature type="compositionally biased region" description="Basic and acidic residues" evidence="3">
    <location>
        <begin position="628"/>
        <end position="640"/>
    </location>
</feature>
<feature type="region of interest" description="Disordered" evidence="3">
    <location>
        <begin position="626"/>
        <end position="657"/>
    </location>
</feature>
<keyword evidence="2" id="KW-0378">Hydrolase</keyword>
<dbReference type="InterPro" id="IPR016035">
    <property type="entry name" value="Acyl_Trfase/lysoPLipase"/>
</dbReference>
<organism evidence="6 7">
    <name type="scientific">Lysobacter niastensis</name>
    <dbReference type="NCBI Taxonomy" id="380629"/>
    <lineage>
        <taxon>Bacteria</taxon>
        <taxon>Pseudomonadati</taxon>
        <taxon>Pseudomonadota</taxon>
        <taxon>Gammaproteobacteria</taxon>
        <taxon>Lysobacterales</taxon>
        <taxon>Lysobacteraceae</taxon>
        <taxon>Lysobacter</taxon>
    </lineage>
</organism>
<dbReference type="InterPro" id="IPR002641">
    <property type="entry name" value="PNPLA_dom"/>
</dbReference>
<proteinExistence type="predicted"/>
<keyword evidence="4" id="KW-1133">Transmembrane helix</keyword>
<feature type="transmembrane region" description="Helical" evidence="4">
    <location>
        <begin position="163"/>
        <end position="184"/>
    </location>
</feature>
<name>A0ABU1WFP2_9GAMM</name>
<feature type="active site" description="Proton acceptor" evidence="2">
    <location>
        <position position="407"/>
    </location>
</feature>
<evidence type="ECO:0000256" key="3">
    <source>
        <dbReference type="SAM" id="MobiDB-lite"/>
    </source>
</evidence>
<evidence type="ECO:0000259" key="5">
    <source>
        <dbReference type="PROSITE" id="PS51635"/>
    </source>
</evidence>
<evidence type="ECO:0000313" key="7">
    <source>
        <dbReference type="Proteomes" id="UP001251524"/>
    </source>
</evidence>